<evidence type="ECO:0000256" key="1">
    <source>
        <dbReference type="SAM" id="Phobius"/>
    </source>
</evidence>
<gene>
    <name evidence="3" type="ORF">AN963_23060</name>
</gene>
<reference evidence="3 4" key="1">
    <citation type="submission" date="2015-09" db="EMBL/GenBank/DDBJ databases">
        <title>Genome sequencing project for genomic taxonomy and phylogenomics of Bacillus-like bacteria.</title>
        <authorList>
            <person name="Liu B."/>
            <person name="Wang J."/>
            <person name="Zhu Y."/>
            <person name="Liu G."/>
            <person name="Chen Q."/>
            <person name="Chen Z."/>
            <person name="Lan J."/>
            <person name="Che J."/>
            <person name="Ge C."/>
            <person name="Shi H."/>
            <person name="Pan Z."/>
            <person name="Liu X."/>
        </authorList>
    </citation>
    <scope>NUCLEOTIDE SEQUENCE [LARGE SCALE GENOMIC DNA]</scope>
    <source>
        <strain evidence="3 4">DSM 8552</strain>
    </source>
</reference>
<proteinExistence type="predicted"/>
<evidence type="ECO:0000259" key="2">
    <source>
        <dbReference type="Pfam" id="PF13559"/>
    </source>
</evidence>
<evidence type="ECO:0000313" key="3">
    <source>
        <dbReference type="EMBL" id="KQL44292.1"/>
    </source>
</evidence>
<dbReference type="Proteomes" id="UP000051063">
    <property type="component" value="Unassembled WGS sequence"/>
</dbReference>
<protein>
    <recommendedName>
        <fullName evidence="2">Protein-glutamine gamma-glutamyltransferase-like C-terminal domain-containing protein</fullName>
    </recommendedName>
</protein>
<comment type="caution">
    <text evidence="3">The sequence shown here is derived from an EMBL/GenBank/DDBJ whole genome shotgun (WGS) entry which is preliminary data.</text>
</comment>
<name>A0ABR5N1B4_BRECH</name>
<accession>A0ABR5N1B4</accession>
<sequence length="208" mass="24764">MSSGLTWTEDKERLAEILSREEYAHQQGEQGSWLNQLLEPLFRALSRMFELAELPSGTASTVSTIILVLFVMGLLLFLYWLSRRIVREQRLRQPFLAKGEKIRTYTDYLQEARERGHKKEWREGERSLFLALLVYLQKRAWIRVEPWKTNWEYAEEIQLNQPWAVDLFRSHARIFEQVWYGQGAVSEGQFWDRLKHLETICREEGLDG</sequence>
<keyword evidence="1" id="KW-0812">Transmembrane</keyword>
<organism evidence="3 4">
    <name type="scientific">Brevibacillus choshinensis</name>
    <dbReference type="NCBI Taxonomy" id="54911"/>
    <lineage>
        <taxon>Bacteria</taxon>
        <taxon>Bacillati</taxon>
        <taxon>Bacillota</taxon>
        <taxon>Bacilli</taxon>
        <taxon>Bacillales</taxon>
        <taxon>Paenibacillaceae</taxon>
        <taxon>Brevibacillus</taxon>
    </lineage>
</organism>
<keyword evidence="1" id="KW-0472">Membrane</keyword>
<dbReference type="Pfam" id="PF13559">
    <property type="entry name" value="DUF4129"/>
    <property type="match status" value="1"/>
</dbReference>
<evidence type="ECO:0000313" key="4">
    <source>
        <dbReference type="Proteomes" id="UP000051063"/>
    </source>
</evidence>
<dbReference type="RefSeq" id="WP_055746883.1">
    <property type="nucleotide sequence ID" value="NZ_LJJB01000013.1"/>
</dbReference>
<dbReference type="InterPro" id="IPR025403">
    <property type="entry name" value="TgpA-like_C"/>
</dbReference>
<feature type="transmembrane region" description="Helical" evidence="1">
    <location>
        <begin position="58"/>
        <end position="81"/>
    </location>
</feature>
<keyword evidence="4" id="KW-1185">Reference proteome</keyword>
<dbReference type="EMBL" id="LJJB01000013">
    <property type="protein sequence ID" value="KQL44292.1"/>
    <property type="molecule type" value="Genomic_DNA"/>
</dbReference>
<keyword evidence="1" id="KW-1133">Transmembrane helix</keyword>
<feature type="domain" description="Protein-glutamine gamma-glutamyltransferase-like C-terminal" evidence="2">
    <location>
        <begin position="128"/>
        <end position="190"/>
    </location>
</feature>